<proteinExistence type="predicted"/>
<dbReference type="PROSITE" id="PS51164">
    <property type="entry name" value="CBM1_2"/>
    <property type="match status" value="1"/>
</dbReference>
<feature type="non-terminal residue" evidence="4">
    <location>
        <position position="52"/>
    </location>
</feature>
<dbReference type="AlphaFoldDB" id="A0A074RML2"/>
<gene>
    <name evidence="4" type="ORF">V565_134270</name>
</gene>
<dbReference type="SMART" id="SM00236">
    <property type="entry name" value="fCBD"/>
    <property type="match status" value="1"/>
</dbReference>
<accession>A0A074RML2</accession>
<feature type="signal peptide" evidence="2">
    <location>
        <begin position="1"/>
        <end position="16"/>
    </location>
</feature>
<dbReference type="GO" id="GO:0005576">
    <property type="term" value="C:extracellular region"/>
    <property type="evidence" value="ECO:0007669"/>
    <property type="project" value="InterPro"/>
</dbReference>
<dbReference type="GO" id="GO:0005975">
    <property type="term" value="P:carbohydrate metabolic process"/>
    <property type="evidence" value="ECO:0007669"/>
    <property type="project" value="InterPro"/>
</dbReference>
<dbReference type="Proteomes" id="UP000027456">
    <property type="component" value="Unassembled WGS sequence"/>
</dbReference>
<reference evidence="4 5" key="1">
    <citation type="submission" date="2013-12" db="EMBL/GenBank/DDBJ databases">
        <authorList>
            <person name="Cubeta M."/>
            <person name="Pakala S."/>
            <person name="Fedorova N."/>
            <person name="Thomas E."/>
            <person name="Dean R."/>
            <person name="Jabaji S."/>
            <person name="Neate S."/>
            <person name="Toda T."/>
            <person name="Tavantzis S."/>
            <person name="Vilgalys R."/>
            <person name="Bharathan N."/>
            <person name="Pakala S."/>
            <person name="Losada L.S."/>
            <person name="Zafar N."/>
            <person name="Nierman W."/>
        </authorList>
    </citation>
    <scope>NUCLEOTIDE SEQUENCE [LARGE SCALE GENOMIC DNA]</scope>
    <source>
        <strain evidence="4 5">123E</strain>
    </source>
</reference>
<dbReference type="EMBL" id="AZST01000580">
    <property type="protein sequence ID" value="KEP48089.1"/>
    <property type="molecule type" value="Genomic_DNA"/>
</dbReference>
<dbReference type="SUPFAM" id="SSF57180">
    <property type="entry name" value="Cellulose-binding domain"/>
    <property type="match status" value="1"/>
</dbReference>
<dbReference type="OrthoDB" id="2119228at2759"/>
<dbReference type="HOGENOM" id="CLU_3093193_0_0_1"/>
<sequence>MKLALVALAAVSYVVAQGTVPPWGTCGGIDWTGGTVCSEGQYCHEWNPWDST</sequence>
<comment type="caution">
    <text evidence="4">The sequence shown here is derived from an EMBL/GenBank/DDBJ whole genome shotgun (WGS) entry which is preliminary data.</text>
</comment>
<keyword evidence="1 2" id="KW-0732">Signal</keyword>
<keyword evidence="5" id="KW-1185">Reference proteome</keyword>
<evidence type="ECO:0000313" key="4">
    <source>
        <dbReference type="EMBL" id="KEP48089.1"/>
    </source>
</evidence>
<dbReference type="InterPro" id="IPR035971">
    <property type="entry name" value="CBD_sf"/>
</dbReference>
<organism evidence="4 5">
    <name type="scientific">Rhizoctonia solani 123E</name>
    <dbReference type="NCBI Taxonomy" id="1423351"/>
    <lineage>
        <taxon>Eukaryota</taxon>
        <taxon>Fungi</taxon>
        <taxon>Dikarya</taxon>
        <taxon>Basidiomycota</taxon>
        <taxon>Agaricomycotina</taxon>
        <taxon>Agaricomycetes</taxon>
        <taxon>Cantharellales</taxon>
        <taxon>Ceratobasidiaceae</taxon>
        <taxon>Rhizoctonia</taxon>
    </lineage>
</organism>
<evidence type="ECO:0000313" key="5">
    <source>
        <dbReference type="Proteomes" id="UP000027456"/>
    </source>
</evidence>
<evidence type="ECO:0000256" key="1">
    <source>
        <dbReference type="ARBA" id="ARBA00022729"/>
    </source>
</evidence>
<protein>
    <submittedName>
        <fullName evidence="4">Carbohydrate-binding module family 1 protein</fullName>
    </submittedName>
</protein>
<dbReference type="InterPro" id="IPR000254">
    <property type="entry name" value="CBD"/>
</dbReference>
<name>A0A074RML2_9AGAM</name>
<evidence type="ECO:0000256" key="2">
    <source>
        <dbReference type="SAM" id="SignalP"/>
    </source>
</evidence>
<feature type="domain" description="CBM1" evidence="3">
    <location>
        <begin position="18"/>
        <end position="52"/>
    </location>
</feature>
<evidence type="ECO:0000259" key="3">
    <source>
        <dbReference type="PROSITE" id="PS51164"/>
    </source>
</evidence>
<dbReference type="GO" id="GO:0030248">
    <property type="term" value="F:cellulose binding"/>
    <property type="evidence" value="ECO:0007669"/>
    <property type="project" value="InterPro"/>
</dbReference>
<feature type="chain" id="PRO_5001699935" evidence="2">
    <location>
        <begin position="17"/>
        <end position="52"/>
    </location>
</feature>
<dbReference type="Pfam" id="PF00734">
    <property type="entry name" value="CBM_1"/>
    <property type="match status" value="1"/>
</dbReference>